<dbReference type="GO" id="GO:0016929">
    <property type="term" value="F:deSUMOylase activity"/>
    <property type="evidence" value="ECO:0007669"/>
    <property type="project" value="TreeGrafter"/>
</dbReference>
<evidence type="ECO:0000256" key="2">
    <source>
        <dbReference type="ARBA" id="ARBA00022670"/>
    </source>
</evidence>
<dbReference type="GO" id="GO:0005634">
    <property type="term" value="C:nucleus"/>
    <property type="evidence" value="ECO:0007669"/>
    <property type="project" value="TreeGrafter"/>
</dbReference>
<evidence type="ECO:0000313" key="6">
    <source>
        <dbReference type="Proteomes" id="UP000887574"/>
    </source>
</evidence>
<evidence type="ECO:0000256" key="1">
    <source>
        <dbReference type="ARBA" id="ARBA00005234"/>
    </source>
</evidence>
<dbReference type="PANTHER" id="PTHR12606:SF141">
    <property type="entry name" value="GH15225P-RELATED"/>
    <property type="match status" value="1"/>
</dbReference>
<dbReference type="AlphaFoldDB" id="A0A915CRS5"/>
<reference evidence="7" key="1">
    <citation type="submission" date="2022-11" db="UniProtKB">
        <authorList>
            <consortium name="WormBaseParasite"/>
        </authorList>
    </citation>
    <scope>IDENTIFICATION</scope>
</reference>
<accession>A0A915CRS5</accession>
<dbReference type="SUPFAM" id="SSF54001">
    <property type="entry name" value="Cysteine proteinases"/>
    <property type="match status" value="1"/>
</dbReference>
<keyword evidence="3" id="KW-0378">Hydrolase</keyword>
<dbReference type="Pfam" id="PF02902">
    <property type="entry name" value="Peptidase_C48"/>
    <property type="match status" value="1"/>
</dbReference>
<dbReference type="GO" id="GO:0006508">
    <property type="term" value="P:proteolysis"/>
    <property type="evidence" value="ECO:0007669"/>
    <property type="project" value="UniProtKB-KW"/>
</dbReference>
<dbReference type="PROSITE" id="PS50600">
    <property type="entry name" value="ULP_PROTEASE"/>
    <property type="match status" value="1"/>
</dbReference>
<dbReference type="GO" id="GO:0016926">
    <property type="term" value="P:protein desumoylation"/>
    <property type="evidence" value="ECO:0007669"/>
    <property type="project" value="TreeGrafter"/>
</dbReference>
<dbReference type="InterPro" id="IPR003653">
    <property type="entry name" value="Peptidase_C48_C"/>
</dbReference>
<feature type="domain" description="Ubiquitin-like protease family profile" evidence="5">
    <location>
        <begin position="1"/>
        <end position="171"/>
    </location>
</feature>
<protein>
    <submittedName>
        <fullName evidence="7">Ubiquitin-like protease family profile domain-containing protein</fullName>
    </submittedName>
</protein>
<dbReference type="WBParaSite" id="jg11947">
    <property type="protein sequence ID" value="jg11947"/>
    <property type="gene ID" value="jg11947"/>
</dbReference>
<keyword evidence="2" id="KW-0645">Protease</keyword>
<dbReference type="Proteomes" id="UP000887574">
    <property type="component" value="Unplaced"/>
</dbReference>
<dbReference type="PANTHER" id="PTHR12606">
    <property type="entry name" value="SENTRIN/SUMO-SPECIFIC PROTEASE"/>
    <property type="match status" value="1"/>
</dbReference>
<comment type="similarity">
    <text evidence="1">Belongs to the peptidase C48 family.</text>
</comment>
<organism evidence="6 7">
    <name type="scientific">Ditylenchus dipsaci</name>
    <dbReference type="NCBI Taxonomy" id="166011"/>
    <lineage>
        <taxon>Eukaryota</taxon>
        <taxon>Metazoa</taxon>
        <taxon>Ecdysozoa</taxon>
        <taxon>Nematoda</taxon>
        <taxon>Chromadorea</taxon>
        <taxon>Rhabditida</taxon>
        <taxon>Tylenchina</taxon>
        <taxon>Tylenchomorpha</taxon>
        <taxon>Sphaerularioidea</taxon>
        <taxon>Anguinidae</taxon>
        <taxon>Anguininae</taxon>
        <taxon>Ditylenchus</taxon>
    </lineage>
</organism>
<evidence type="ECO:0000256" key="4">
    <source>
        <dbReference type="ARBA" id="ARBA00022807"/>
    </source>
</evidence>
<name>A0A915CRS5_9BILA</name>
<evidence type="ECO:0000256" key="3">
    <source>
        <dbReference type="ARBA" id="ARBA00022801"/>
    </source>
</evidence>
<evidence type="ECO:0000259" key="5">
    <source>
        <dbReference type="PROSITE" id="PS50600"/>
    </source>
</evidence>
<proteinExistence type="inferred from homology"/>
<dbReference type="Gene3D" id="3.40.395.10">
    <property type="entry name" value="Adenoviral Proteinase, Chain A"/>
    <property type="match status" value="1"/>
</dbReference>
<keyword evidence="4" id="KW-0788">Thiol protease</keyword>
<sequence>MANTQLVHSQRIGTKTVPLTLTEDGLGVYSWTKRGRTVTLADGSEEVYLNCAGCPAVVDKKAPRKRGVLRLRYPDLTDSHSGHWSFVMVNLEKGKLVYHDSLHGDGTKHVNLIKDFVAEYAVERGYATEDRSSDFMTVDPSNWLCCCPKDIPKQQNGLDCGVFVCKFAELLLSMNWFERSANDLCSYQKKIYALDCLAGISMAGLLSDGRMLASNNTGGDVGSSSRDGSVGSKHKTDVSCYEIQKRMRNYEKALRAKGTEDASEEVVEARLPAPINAEMLFDIFYAKKQPKFSVEMKKVLLAVCSIAQLEMKKWR</sequence>
<evidence type="ECO:0000313" key="7">
    <source>
        <dbReference type="WBParaSite" id="jg11947"/>
    </source>
</evidence>
<keyword evidence="6" id="KW-1185">Reference proteome</keyword>
<dbReference type="InterPro" id="IPR038765">
    <property type="entry name" value="Papain-like_cys_pep_sf"/>
</dbReference>